<dbReference type="NCBIfam" id="NF003587">
    <property type="entry name" value="PRK05253.1"/>
    <property type="match status" value="1"/>
</dbReference>
<dbReference type="InterPro" id="IPR014729">
    <property type="entry name" value="Rossmann-like_a/b/a_fold"/>
</dbReference>
<dbReference type="SUPFAM" id="SSF52402">
    <property type="entry name" value="Adenine nucleotide alpha hydrolases-like"/>
    <property type="match status" value="1"/>
</dbReference>
<gene>
    <name evidence="11" type="ORF">AKJ58_01630</name>
</gene>
<evidence type="ECO:0000256" key="5">
    <source>
        <dbReference type="ARBA" id="ARBA00022695"/>
    </source>
</evidence>
<dbReference type="Proteomes" id="UP000070256">
    <property type="component" value="Unassembled WGS sequence"/>
</dbReference>
<dbReference type="PANTHER" id="PTHR43196:SF1">
    <property type="entry name" value="SULFATE ADENYLYLTRANSFERASE SUBUNIT 2"/>
    <property type="match status" value="1"/>
</dbReference>
<evidence type="ECO:0000256" key="4">
    <source>
        <dbReference type="ARBA" id="ARBA00022679"/>
    </source>
</evidence>
<keyword evidence="4 11" id="KW-0808">Transferase</keyword>
<name>A0A133VN24_9EURY</name>
<dbReference type="AlphaFoldDB" id="A0A133VN24"/>
<feature type="domain" description="Phosphoadenosine phosphosulphate reductase" evidence="10">
    <location>
        <begin position="25"/>
        <end position="220"/>
    </location>
</feature>
<dbReference type="GO" id="GO:0004781">
    <property type="term" value="F:sulfate adenylyltransferase (ATP) activity"/>
    <property type="evidence" value="ECO:0007669"/>
    <property type="project" value="UniProtKB-EC"/>
</dbReference>
<comment type="similarity">
    <text evidence="1">Belongs to the PAPS reductase family. CysD subfamily.</text>
</comment>
<keyword evidence="12" id="KW-1185">Reference proteome</keyword>
<evidence type="ECO:0000256" key="9">
    <source>
        <dbReference type="ARBA" id="ARBA00031812"/>
    </source>
</evidence>
<evidence type="ECO:0000256" key="6">
    <source>
        <dbReference type="ARBA" id="ARBA00022741"/>
    </source>
</evidence>
<dbReference type="InterPro" id="IPR002500">
    <property type="entry name" value="PAPS_reduct_dom"/>
</dbReference>
<evidence type="ECO:0000256" key="1">
    <source>
        <dbReference type="ARBA" id="ARBA00008885"/>
    </source>
</evidence>
<organism evidence="11 12">
    <name type="scientific">candidate division MSBL1 archaeon SCGC-AAA385D11</name>
    <dbReference type="NCBI Taxonomy" id="1698286"/>
    <lineage>
        <taxon>Archaea</taxon>
        <taxon>Methanobacteriati</taxon>
        <taxon>Methanobacteriota</taxon>
        <taxon>candidate division MSBL1</taxon>
    </lineage>
</organism>
<accession>A0A133VN24</accession>
<evidence type="ECO:0000313" key="11">
    <source>
        <dbReference type="EMBL" id="KXB07852.1"/>
    </source>
</evidence>
<evidence type="ECO:0000256" key="8">
    <source>
        <dbReference type="ARBA" id="ARBA00030256"/>
    </source>
</evidence>
<evidence type="ECO:0000313" key="12">
    <source>
        <dbReference type="Proteomes" id="UP000070256"/>
    </source>
</evidence>
<dbReference type="EC" id="2.7.7.4" evidence="2"/>
<reference evidence="11 12" key="1">
    <citation type="journal article" date="2016" name="Sci. Rep.">
        <title>Metabolic traits of an uncultured archaeal lineage -MSBL1- from brine pools of the Red Sea.</title>
        <authorList>
            <person name="Mwirichia R."/>
            <person name="Alam I."/>
            <person name="Rashid M."/>
            <person name="Vinu M."/>
            <person name="Ba-Alawi W."/>
            <person name="Anthony Kamau A."/>
            <person name="Kamanda Ngugi D."/>
            <person name="Goker M."/>
            <person name="Klenk H.P."/>
            <person name="Bajic V."/>
            <person name="Stingl U."/>
        </authorList>
    </citation>
    <scope>NUCLEOTIDE SEQUENCE [LARGE SCALE GENOMIC DNA]</scope>
    <source>
        <strain evidence="11">SCGC-AAA385D11</strain>
    </source>
</reference>
<dbReference type="Pfam" id="PF01507">
    <property type="entry name" value="PAPS_reduct"/>
    <property type="match status" value="1"/>
</dbReference>
<dbReference type="InterPro" id="IPR050128">
    <property type="entry name" value="Sulfate_adenylyltrnsfr_sub2"/>
</dbReference>
<keyword evidence="6" id="KW-0547">Nucleotide-binding</keyword>
<dbReference type="GO" id="GO:0000103">
    <property type="term" value="P:sulfate assimilation"/>
    <property type="evidence" value="ECO:0007669"/>
    <property type="project" value="InterPro"/>
</dbReference>
<keyword evidence="5 11" id="KW-0548">Nucleotidyltransferase</keyword>
<keyword evidence="7" id="KW-0067">ATP-binding</keyword>
<dbReference type="EMBL" id="LHYK01000029">
    <property type="protein sequence ID" value="KXB07852.1"/>
    <property type="molecule type" value="Genomic_DNA"/>
</dbReference>
<evidence type="ECO:0000256" key="2">
    <source>
        <dbReference type="ARBA" id="ARBA00012391"/>
    </source>
</evidence>
<proteinExistence type="inferred from homology"/>
<comment type="caution">
    <text evidence="11">The sequence shown here is derived from an EMBL/GenBank/DDBJ whole genome shotgun (WGS) entry which is preliminary data.</text>
</comment>
<dbReference type="Gene3D" id="3.40.50.620">
    <property type="entry name" value="HUPs"/>
    <property type="match status" value="1"/>
</dbReference>
<evidence type="ECO:0000256" key="3">
    <source>
        <dbReference type="ARBA" id="ARBA00022004"/>
    </source>
</evidence>
<evidence type="ECO:0000256" key="7">
    <source>
        <dbReference type="ARBA" id="ARBA00022840"/>
    </source>
</evidence>
<protein>
    <recommendedName>
        <fullName evidence="3">Sulfate adenylyltransferase subunit 2</fullName>
        <ecNumber evidence="2">2.7.7.4</ecNumber>
    </recommendedName>
    <alternativeName>
        <fullName evidence="8">ATP-sulfurylase small subunit</fullName>
    </alternativeName>
    <alternativeName>
        <fullName evidence="9">Sulfate adenylate transferase</fullName>
    </alternativeName>
</protein>
<dbReference type="GO" id="GO:0005524">
    <property type="term" value="F:ATP binding"/>
    <property type="evidence" value="ECO:0007669"/>
    <property type="project" value="UniProtKB-KW"/>
</dbReference>
<evidence type="ECO:0000259" key="10">
    <source>
        <dbReference type="Pfam" id="PF01507"/>
    </source>
</evidence>
<dbReference type="PIRSF" id="PIRSF002936">
    <property type="entry name" value="CysDAde_trans"/>
    <property type="match status" value="1"/>
</dbReference>
<dbReference type="PANTHER" id="PTHR43196">
    <property type="entry name" value="SULFATE ADENYLYLTRANSFERASE SUBUNIT 2"/>
    <property type="match status" value="1"/>
</dbReference>
<dbReference type="PATRIC" id="fig|1698286.3.peg.233"/>
<sequence length="265" mass="31006">MDHLDRLESESIYIIREAYSKYHKLAMMWSAGKDSTVLAYLTRKAFLGKAPIPAIYIDTGYHFQKMYDFRDKLVDEWDLNLVIAKNEEADKKNVGPEDKLKCCGMRKTQALKDTIAKHGFDALLVGIRRDEHGIRSKERFFSPRDQNLRWNYKDQPPELWDQYKSQREAGQHLRVHPLLSWTELDVWEYIKRENLPVNPLYFAKSGKRYRSLGCKPCTEPVASDVRNVDDMIKEIRKSQVSERSGRAQDKESAHAMQSLRALGYF</sequence>
<dbReference type="InterPro" id="IPR011784">
    <property type="entry name" value="SO4_adenylTrfase_ssu"/>
</dbReference>